<accession>A0ABX7QBF5</accession>
<dbReference type="PROSITE" id="PS52004">
    <property type="entry name" value="KS3_2"/>
    <property type="match status" value="1"/>
</dbReference>
<gene>
    <name evidence="6" type="ORF">J0383_19200</name>
</gene>
<dbReference type="SUPFAM" id="SSF52151">
    <property type="entry name" value="FabD/lysophospholipase-like"/>
    <property type="match status" value="1"/>
</dbReference>
<dbReference type="InterPro" id="IPR016035">
    <property type="entry name" value="Acyl_Trfase/lysoPLipase"/>
</dbReference>
<keyword evidence="7" id="KW-1185">Reference proteome</keyword>
<dbReference type="InterPro" id="IPR014030">
    <property type="entry name" value="Ketoacyl_synth_N"/>
</dbReference>
<dbReference type="InterPro" id="IPR020841">
    <property type="entry name" value="PKS_Beta-ketoAc_synthase_dom"/>
</dbReference>
<dbReference type="SMART" id="SM00823">
    <property type="entry name" value="PKS_PP"/>
    <property type="match status" value="1"/>
</dbReference>
<dbReference type="InterPro" id="IPR036291">
    <property type="entry name" value="NAD(P)-bd_dom_sf"/>
</dbReference>
<dbReference type="CDD" id="cd00833">
    <property type="entry name" value="PKS"/>
    <property type="match status" value="1"/>
</dbReference>
<dbReference type="Proteomes" id="UP000663440">
    <property type="component" value="Chromosome"/>
</dbReference>
<dbReference type="Gene3D" id="3.30.70.250">
    <property type="entry name" value="Malonyl-CoA ACP transacylase, ACP-binding"/>
    <property type="match status" value="1"/>
</dbReference>
<dbReference type="InterPro" id="IPR020806">
    <property type="entry name" value="PKS_PP-bd"/>
</dbReference>
<evidence type="ECO:0000259" key="4">
    <source>
        <dbReference type="PROSITE" id="PS50075"/>
    </source>
</evidence>
<evidence type="ECO:0000313" key="6">
    <source>
        <dbReference type="EMBL" id="QSW88369.1"/>
    </source>
</evidence>
<dbReference type="Gene3D" id="1.10.1200.10">
    <property type="entry name" value="ACP-like"/>
    <property type="match status" value="1"/>
</dbReference>
<dbReference type="Gene3D" id="3.40.366.10">
    <property type="entry name" value="Malonyl-Coenzyme A Acyl Carrier Protein, domain 2"/>
    <property type="match status" value="1"/>
</dbReference>
<dbReference type="InterPro" id="IPR013968">
    <property type="entry name" value="PKS_KR"/>
</dbReference>
<protein>
    <submittedName>
        <fullName evidence="6">SDR family NAD(P)-dependent oxidoreductase</fullName>
    </submittedName>
</protein>
<dbReference type="InterPro" id="IPR009081">
    <property type="entry name" value="PP-bd_ACP"/>
</dbReference>
<dbReference type="Pfam" id="PF00550">
    <property type="entry name" value="PP-binding"/>
    <property type="match status" value="1"/>
</dbReference>
<dbReference type="InterPro" id="IPR001227">
    <property type="entry name" value="Ac_transferase_dom_sf"/>
</dbReference>
<dbReference type="InterPro" id="IPR050091">
    <property type="entry name" value="PKS_NRPS_Biosynth_Enz"/>
</dbReference>
<organism evidence="6 7">
    <name type="scientific">Flavobacterium endoglycinae</name>
    <dbReference type="NCBI Taxonomy" id="2816357"/>
    <lineage>
        <taxon>Bacteria</taxon>
        <taxon>Pseudomonadati</taxon>
        <taxon>Bacteroidota</taxon>
        <taxon>Flavobacteriia</taxon>
        <taxon>Flavobacteriales</taxon>
        <taxon>Flavobacteriaceae</taxon>
        <taxon>Flavobacterium</taxon>
    </lineage>
</organism>
<dbReference type="Pfam" id="PF16197">
    <property type="entry name" value="KAsynt_C_assoc"/>
    <property type="match status" value="1"/>
</dbReference>
<dbReference type="InterPro" id="IPR032821">
    <property type="entry name" value="PKS_assoc"/>
</dbReference>
<dbReference type="InterPro" id="IPR016039">
    <property type="entry name" value="Thiolase-like"/>
</dbReference>
<evidence type="ECO:0000313" key="7">
    <source>
        <dbReference type="Proteomes" id="UP000663440"/>
    </source>
</evidence>
<proteinExistence type="predicted"/>
<dbReference type="SMART" id="SM00825">
    <property type="entry name" value="PKS_KS"/>
    <property type="match status" value="1"/>
</dbReference>
<dbReference type="SMART" id="SM00827">
    <property type="entry name" value="PKS_AT"/>
    <property type="match status" value="1"/>
</dbReference>
<dbReference type="PROSITE" id="PS50075">
    <property type="entry name" value="CARRIER"/>
    <property type="match status" value="1"/>
</dbReference>
<dbReference type="SUPFAM" id="SSF55048">
    <property type="entry name" value="Probable ACP-binding domain of malonyl-CoA ACP transacylase"/>
    <property type="match status" value="1"/>
</dbReference>
<evidence type="ECO:0000259" key="5">
    <source>
        <dbReference type="PROSITE" id="PS52004"/>
    </source>
</evidence>
<dbReference type="Gene3D" id="3.40.47.10">
    <property type="match status" value="1"/>
</dbReference>
<dbReference type="Gene3D" id="3.30.70.3290">
    <property type="match status" value="1"/>
</dbReference>
<feature type="domain" description="Ketosynthase family 3 (KS3)" evidence="5">
    <location>
        <begin position="7"/>
        <end position="432"/>
    </location>
</feature>
<dbReference type="Pfam" id="PF21394">
    <property type="entry name" value="Beta-ketacyl_N"/>
    <property type="match status" value="1"/>
</dbReference>
<dbReference type="SUPFAM" id="SSF51735">
    <property type="entry name" value="NAD(P)-binding Rossmann-fold domains"/>
    <property type="match status" value="1"/>
</dbReference>
<dbReference type="EMBL" id="CP071448">
    <property type="protein sequence ID" value="QSW88369.1"/>
    <property type="molecule type" value="Genomic_DNA"/>
</dbReference>
<dbReference type="SUPFAM" id="SSF53901">
    <property type="entry name" value="Thiolase-like"/>
    <property type="match status" value="1"/>
</dbReference>
<dbReference type="SMART" id="SM00822">
    <property type="entry name" value="PKS_KR"/>
    <property type="match status" value="1"/>
</dbReference>
<dbReference type="InterPro" id="IPR016036">
    <property type="entry name" value="Malonyl_transacylase_ACP-bd"/>
</dbReference>
<evidence type="ECO:0000256" key="1">
    <source>
        <dbReference type="ARBA" id="ARBA00022450"/>
    </source>
</evidence>
<dbReference type="InterPro" id="IPR036736">
    <property type="entry name" value="ACP-like_sf"/>
</dbReference>
<keyword evidence="3" id="KW-0808">Transferase</keyword>
<sequence>MNRESLKRDIAIVGISCKFPKSNDSKQFWENLIEANEMVQFYTDEEIEQLGIDKKVVNDENFVKRNSSIENSESFDYPFFGYTKDEANLMDPQIRILHEQVWLAIEDAGYNVFDYKDKVGMYLTAEDNFNWIAHSLITENKNIDPYFLSLISNKNFISSLISYKLNLRGPSMAVDTACSSSLVTTHLACRSLLLRECSMAVAGGVNLKTSSTPGYFYREGMINSKDGYCRPFDSESTGTVRAEGAGVVVLKRLEDAINDRDNIYAIIRASAVNNDGNMKVGYTAPSIKGQVECVSSAHKMAKTPYNSISYVECHGTGTKLGDPVEIDALNQAFNYDKDHKCAIGSLKSNIGHLGNSAGIGGLIKTTLSLKNKAIPPLKYFNTPNPEINFKGGPFYVTTQKEKWQSADPSLPLRAGVSSFGIGGTNAHMIVEEYQDETKSEPSRPYKLVTYSAKNEKALSRYAAKIENSLRNEKSELSDFAFTLNTGRSEFNYRNFEVGQDNEEVASKLAENQTGSSNVNEKQQLIFMFPGQGSQYFKMGKSLYEHETDFRIVMDQGFQILFDLTQQDYAEILGYKTSDIDSNLINETIYTQPLLFLVEYALASVLVKWGVKPENMIGHSLGEYVAACIAGVFSFKDALYLIVNRAQLMYSVEKGSMIAIDAPLENIQHLLNGTLSIAAINSKTTCVVSGKIEDIESFSEVLTVNELSFSKLKTSHAFHSAMMDEMLDSYKQKFSKVQLANPQLPFVSNLTGKQITDQEALSPDYWVNHLRQTVNFSDGIELIIKKGQGIFVEVGPGNTLLSLSKQNSNYSKKNTAIETLTRFNDETNDNLKFTNAVGNLWKNGVKINWTEYYAHEKRKRISVPSYSFDVYKLDFKVDPFTKIGNTKTVSFDDWFYVPNWKKSILKKEESTKQDENNFLFFSEETPLAEAVIGTLRKDGNKVIKIKKAASFTAVSENEFLLNPVSEEDYKLLFKKLEDRKVSVNQIVFNWNFDEETQENLLSVFSIINNLCKKVIDYLPETNKKITVLNTLNHQITGDEKINTAMTASIKQLQVFAQENANVFFSSIDADQDNQEPQFVSKIINELIYNYSDQTIGYRGLNRWQEFYENIKYQPETKSLANDKTYLITGGLGQIGKTLTTYLCDTYNATIILIGRKNVPAENIWDNIKSNPNSDKKVLESIDEIIDLRNETRQIHYYQTDVSNHSQFTQIIDKIESVHGKISGIFHTAGNVDPSTFKPVEKLNDETVLSQFAPKVQGLINIENVFKNRNPDFIWITSSLASILGGLTYGAYAAANAFIDSYVKNKALEFKNWYCVNLDGIGENRITHQNLIQIVEKTLRTESYPQVIVSLKDPNVLEINIENTDTVESPEDDLLLERNETGVEYVAPSNDVEMQLCGLFQSFLGYKEIGVLDNFFDLGADSLKAMTLMKRMNKLFGVELNILDIFTNPTVQKLAEKIQLDIMMTSMQEKAKGQNTITI</sequence>
<dbReference type="Pfam" id="PF00698">
    <property type="entry name" value="Acyl_transf_1"/>
    <property type="match status" value="1"/>
</dbReference>
<reference evidence="6 7" key="1">
    <citation type="submission" date="2021-03" db="EMBL/GenBank/DDBJ databases">
        <title>Flavobacterium kribbensis sp. nov, an endophytic bacteria, isolated from soybean.</title>
        <authorList>
            <person name="Lee J."/>
            <person name="Seo J."/>
        </authorList>
    </citation>
    <scope>NUCLEOTIDE SEQUENCE [LARGE SCALE GENOMIC DNA]</scope>
    <source>
        <strain evidence="6 7">BB8</strain>
    </source>
</reference>
<evidence type="ECO:0000256" key="2">
    <source>
        <dbReference type="ARBA" id="ARBA00022553"/>
    </source>
</evidence>
<keyword evidence="1" id="KW-0596">Phosphopantetheine</keyword>
<feature type="domain" description="Carrier" evidence="4">
    <location>
        <begin position="1385"/>
        <end position="1460"/>
    </location>
</feature>
<dbReference type="RefSeq" id="WP_207295572.1">
    <property type="nucleotide sequence ID" value="NZ_CP071448.1"/>
</dbReference>
<dbReference type="Pfam" id="PF00109">
    <property type="entry name" value="ketoacyl-synt"/>
    <property type="match status" value="1"/>
</dbReference>
<dbReference type="InterPro" id="IPR057326">
    <property type="entry name" value="KR_dom"/>
</dbReference>
<dbReference type="Pfam" id="PF08659">
    <property type="entry name" value="KR"/>
    <property type="match status" value="1"/>
</dbReference>
<dbReference type="InterPro" id="IPR014031">
    <property type="entry name" value="Ketoacyl_synth_C"/>
</dbReference>
<dbReference type="Gene3D" id="3.40.50.720">
    <property type="entry name" value="NAD(P)-binding Rossmann-like Domain"/>
    <property type="match status" value="1"/>
</dbReference>
<keyword evidence="2" id="KW-0597">Phosphoprotein</keyword>
<name>A0ABX7QBF5_9FLAO</name>
<dbReference type="PANTHER" id="PTHR43775">
    <property type="entry name" value="FATTY ACID SYNTHASE"/>
    <property type="match status" value="1"/>
</dbReference>
<dbReference type="InterPro" id="IPR014043">
    <property type="entry name" value="Acyl_transferase_dom"/>
</dbReference>
<dbReference type="InterPro" id="IPR049490">
    <property type="entry name" value="C883_1060-like_KR_N"/>
</dbReference>
<dbReference type="Pfam" id="PF02801">
    <property type="entry name" value="Ketoacyl-synt_C"/>
    <property type="match status" value="1"/>
</dbReference>
<dbReference type="SUPFAM" id="SSF47336">
    <property type="entry name" value="ACP-like"/>
    <property type="match status" value="1"/>
</dbReference>
<evidence type="ECO:0000256" key="3">
    <source>
        <dbReference type="ARBA" id="ARBA00022679"/>
    </source>
</evidence>
<dbReference type="PANTHER" id="PTHR43775:SF51">
    <property type="entry name" value="INACTIVE PHENOLPHTHIOCEROL SYNTHESIS POLYKETIDE SYNTHASE TYPE I PKS1-RELATED"/>
    <property type="match status" value="1"/>
</dbReference>